<dbReference type="RefSeq" id="WP_137451599.1">
    <property type="nucleotide sequence ID" value="NZ_SZZH01000007.1"/>
</dbReference>
<dbReference type="GO" id="GO:0005886">
    <property type="term" value="C:plasma membrane"/>
    <property type="evidence" value="ECO:0007669"/>
    <property type="project" value="TreeGrafter"/>
</dbReference>
<dbReference type="GO" id="GO:0000271">
    <property type="term" value="P:polysaccharide biosynthetic process"/>
    <property type="evidence" value="ECO:0007669"/>
    <property type="project" value="InterPro"/>
</dbReference>
<feature type="transmembrane region" description="Helical" evidence="6">
    <location>
        <begin position="117"/>
        <end position="137"/>
    </location>
</feature>
<dbReference type="EMBL" id="SZZH01000007">
    <property type="protein sequence ID" value="TKV56330.1"/>
    <property type="molecule type" value="Genomic_DNA"/>
</dbReference>
<evidence type="ECO:0000256" key="6">
    <source>
        <dbReference type="SAM" id="Phobius"/>
    </source>
</evidence>
<evidence type="ECO:0000313" key="8">
    <source>
        <dbReference type="EMBL" id="TKV56330.1"/>
    </source>
</evidence>
<comment type="subcellular location">
    <subcellularLocation>
        <location evidence="1">Membrane</location>
        <topology evidence="1">Multi-pass membrane protein</topology>
    </subcellularLocation>
</comment>
<keyword evidence="4 6" id="KW-1133">Transmembrane helix</keyword>
<dbReference type="Proteomes" id="UP000306985">
    <property type="component" value="Unassembled WGS sequence"/>
</dbReference>
<evidence type="ECO:0000313" key="9">
    <source>
        <dbReference type="Proteomes" id="UP000306985"/>
    </source>
</evidence>
<evidence type="ECO:0000256" key="5">
    <source>
        <dbReference type="ARBA" id="ARBA00023136"/>
    </source>
</evidence>
<keyword evidence="5 6" id="KW-0472">Membrane</keyword>
<proteinExistence type="inferred from homology"/>
<dbReference type="Pfam" id="PF04138">
    <property type="entry name" value="GtrA_DPMS_TM"/>
    <property type="match status" value="1"/>
</dbReference>
<dbReference type="InterPro" id="IPR007267">
    <property type="entry name" value="GtrA_DPMS_TM"/>
</dbReference>
<organism evidence="8 9">
    <name type="scientific">Nakamurella flava</name>
    <dbReference type="NCBI Taxonomy" id="2576308"/>
    <lineage>
        <taxon>Bacteria</taxon>
        <taxon>Bacillati</taxon>
        <taxon>Actinomycetota</taxon>
        <taxon>Actinomycetes</taxon>
        <taxon>Nakamurellales</taxon>
        <taxon>Nakamurellaceae</taxon>
        <taxon>Nakamurella</taxon>
    </lineage>
</organism>
<feature type="domain" description="GtrA/DPMS transmembrane" evidence="7">
    <location>
        <begin position="30"/>
        <end position="141"/>
    </location>
</feature>
<sequence length="170" mass="17434">MNASPPAARSSRLRWRPSTRVRALAGQAARFAAVGGGATVLQLALYAFVADCVGAQVANVLSWSVATVIAGVAHHRFTFRLDHSGSERDHLVNLASSLAALLLSSAVLAVAGNPSGLLGTALLLAVNGTVGTGRFVLLRWWLTGRRAVAMVDDTPSIGVVSAPSTALAGP</sequence>
<name>A0A4U6Q8Y0_9ACTN</name>
<dbReference type="PANTHER" id="PTHR38459">
    <property type="entry name" value="PROPHAGE BACTOPRENOL-LINKED GLUCOSE TRANSLOCASE HOMOLOG"/>
    <property type="match status" value="1"/>
</dbReference>
<protein>
    <recommendedName>
        <fullName evidence="7">GtrA/DPMS transmembrane domain-containing protein</fullName>
    </recommendedName>
</protein>
<keyword evidence="3 6" id="KW-0812">Transmembrane</keyword>
<comment type="caution">
    <text evidence="8">The sequence shown here is derived from an EMBL/GenBank/DDBJ whole genome shotgun (WGS) entry which is preliminary data.</text>
</comment>
<reference evidence="8 9" key="1">
    <citation type="submission" date="2019-05" db="EMBL/GenBank/DDBJ databases">
        <title>Nakamurella sp. N5BH11, whole genome shotgun sequence.</title>
        <authorList>
            <person name="Tuo L."/>
        </authorList>
    </citation>
    <scope>NUCLEOTIDE SEQUENCE [LARGE SCALE GENOMIC DNA]</scope>
    <source>
        <strain evidence="8 9">N5BH11</strain>
    </source>
</reference>
<comment type="similarity">
    <text evidence="2">Belongs to the GtrA family.</text>
</comment>
<feature type="transmembrane region" description="Helical" evidence="6">
    <location>
        <begin position="60"/>
        <end position="79"/>
    </location>
</feature>
<gene>
    <name evidence="8" type="ORF">FDO65_20425</name>
</gene>
<evidence type="ECO:0000259" key="7">
    <source>
        <dbReference type="Pfam" id="PF04138"/>
    </source>
</evidence>
<keyword evidence="9" id="KW-1185">Reference proteome</keyword>
<feature type="transmembrane region" description="Helical" evidence="6">
    <location>
        <begin position="91"/>
        <end position="111"/>
    </location>
</feature>
<dbReference type="PANTHER" id="PTHR38459:SF1">
    <property type="entry name" value="PROPHAGE BACTOPRENOL-LINKED GLUCOSE TRANSLOCASE HOMOLOG"/>
    <property type="match status" value="1"/>
</dbReference>
<evidence type="ECO:0000256" key="1">
    <source>
        <dbReference type="ARBA" id="ARBA00004141"/>
    </source>
</evidence>
<dbReference type="InterPro" id="IPR051401">
    <property type="entry name" value="GtrA_CellWall_Glycosyl"/>
</dbReference>
<accession>A0A4U6Q8Y0</accession>
<evidence type="ECO:0000256" key="4">
    <source>
        <dbReference type="ARBA" id="ARBA00022989"/>
    </source>
</evidence>
<dbReference type="AlphaFoldDB" id="A0A4U6Q8Y0"/>
<evidence type="ECO:0000256" key="2">
    <source>
        <dbReference type="ARBA" id="ARBA00009399"/>
    </source>
</evidence>
<feature type="transmembrane region" description="Helical" evidence="6">
    <location>
        <begin position="21"/>
        <end position="48"/>
    </location>
</feature>
<evidence type="ECO:0000256" key="3">
    <source>
        <dbReference type="ARBA" id="ARBA00022692"/>
    </source>
</evidence>